<dbReference type="InterPro" id="IPR005064">
    <property type="entry name" value="BUG"/>
</dbReference>
<dbReference type="PIRSF" id="PIRSF017082">
    <property type="entry name" value="YflP"/>
    <property type="match status" value="1"/>
</dbReference>
<dbReference type="InterPro" id="IPR042100">
    <property type="entry name" value="Bug_dom1"/>
</dbReference>
<sequence>MGSRSLPPAWGLLLLSALPCAASAQTYPDRPIRLVVATPPGSTPDIGARLLGHFLAEDLKQPVVVENKPGVNGILAAREVLKAQADGYTFLIAPQSTMSVSPHVYPRQAGAFPTSFVAVGQIYRTDFSLIVSNASGLRSVSDVIAAARKAPGKLTAAYAAPGSASHVSAERFKQAAGVDIYTVSFNGSPAAALAVASGDADMLFETIPSTESVVATGRARRIAMTGPARFELAPNVPTVAESGLPGFVVTTWAGLFAARDLPADRLDRIAAAVAKALKNPELVRKIAAAGFLPGEASPVEFQKLWMAESAMWKKTVDHAPALQLER</sequence>
<dbReference type="PANTHER" id="PTHR42928:SF5">
    <property type="entry name" value="BLR1237 PROTEIN"/>
    <property type="match status" value="1"/>
</dbReference>
<proteinExistence type="inferred from homology"/>
<gene>
    <name evidence="3" type="ORF">GCM10009097_12980</name>
</gene>
<dbReference type="Gene3D" id="3.40.190.10">
    <property type="entry name" value="Periplasmic binding protein-like II"/>
    <property type="match status" value="1"/>
</dbReference>
<dbReference type="Pfam" id="PF03401">
    <property type="entry name" value="TctC"/>
    <property type="match status" value="1"/>
</dbReference>
<name>A0ABN1BHG5_9BURK</name>
<keyword evidence="4" id="KW-1185">Reference proteome</keyword>
<organism evidence="3 4">
    <name type="scientific">Pigmentiphaga daeguensis</name>
    <dbReference type="NCBI Taxonomy" id="414049"/>
    <lineage>
        <taxon>Bacteria</taxon>
        <taxon>Pseudomonadati</taxon>
        <taxon>Pseudomonadota</taxon>
        <taxon>Betaproteobacteria</taxon>
        <taxon>Burkholderiales</taxon>
        <taxon>Alcaligenaceae</taxon>
        <taxon>Pigmentiphaga</taxon>
    </lineage>
</organism>
<evidence type="ECO:0000313" key="3">
    <source>
        <dbReference type="EMBL" id="GAA0498072.1"/>
    </source>
</evidence>
<dbReference type="PANTHER" id="PTHR42928">
    <property type="entry name" value="TRICARBOXYLATE-BINDING PROTEIN"/>
    <property type="match status" value="1"/>
</dbReference>
<evidence type="ECO:0000256" key="2">
    <source>
        <dbReference type="SAM" id="SignalP"/>
    </source>
</evidence>
<dbReference type="Gene3D" id="3.40.190.150">
    <property type="entry name" value="Bordetella uptake gene, domain 1"/>
    <property type="match status" value="1"/>
</dbReference>
<dbReference type="RefSeq" id="WP_165963172.1">
    <property type="nucleotide sequence ID" value="NZ_BAAAEN010000003.1"/>
</dbReference>
<feature type="chain" id="PRO_5046725762" evidence="2">
    <location>
        <begin position="25"/>
        <end position="326"/>
    </location>
</feature>
<feature type="signal peptide" evidence="2">
    <location>
        <begin position="1"/>
        <end position="24"/>
    </location>
</feature>
<reference evidence="3 4" key="1">
    <citation type="journal article" date="2019" name="Int. J. Syst. Evol. Microbiol.">
        <title>The Global Catalogue of Microorganisms (GCM) 10K type strain sequencing project: providing services to taxonomists for standard genome sequencing and annotation.</title>
        <authorList>
            <consortium name="The Broad Institute Genomics Platform"/>
            <consortium name="The Broad Institute Genome Sequencing Center for Infectious Disease"/>
            <person name="Wu L."/>
            <person name="Ma J."/>
        </authorList>
    </citation>
    <scope>NUCLEOTIDE SEQUENCE [LARGE SCALE GENOMIC DNA]</scope>
    <source>
        <strain evidence="3 4">JCM 14330</strain>
    </source>
</reference>
<dbReference type="EMBL" id="BAAAEN010000003">
    <property type="protein sequence ID" value="GAA0498072.1"/>
    <property type="molecule type" value="Genomic_DNA"/>
</dbReference>
<comment type="caution">
    <text evidence="3">The sequence shown here is derived from an EMBL/GenBank/DDBJ whole genome shotgun (WGS) entry which is preliminary data.</text>
</comment>
<protein>
    <submittedName>
        <fullName evidence="3">Tripartite tricarboxylate transporter substrate binding protein</fullName>
    </submittedName>
</protein>
<dbReference type="SUPFAM" id="SSF53850">
    <property type="entry name" value="Periplasmic binding protein-like II"/>
    <property type="match status" value="1"/>
</dbReference>
<dbReference type="CDD" id="cd07012">
    <property type="entry name" value="PBP2_Bug_TTT"/>
    <property type="match status" value="1"/>
</dbReference>
<comment type="similarity">
    <text evidence="1">Belongs to the UPF0065 (bug) family.</text>
</comment>
<keyword evidence="2" id="KW-0732">Signal</keyword>
<evidence type="ECO:0000256" key="1">
    <source>
        <dbReference type="ARBA" id="ARBA00006987"/>
    </source>
</evidence>
<accession>A0ABN1BHG5</accession>
<dbReference type="Proteomes" id="UP001501706">
    <property type="component" value="Unassembled WGS sequence"/>
</dbReference>
<evidence type="ECO:0000313" key="4">
    <source>
        <dbReference type="Proteomes" id="UP001501706"/>
    </source>
</evidence>